<dbReference type="InterPro" id="IPR013792">
    <property type="entry name" value="RNA3'P_cycl/enolpyr_Trfase_a/b"/>
</dbReference>
<dbReference type="AlphaFoldDB" id="A0A1Y3AR86"/>
<dbReference type="PANTHER" id="PTHR11096">
    <property type="entry name" value="RNA 3' TERMINAL PHOSPHATE CYCLASE"/>
    <property type="match status" value="1"/>
</dbReference>
<evidence type="ECO:0000259" key="2">
    <source>
        <dbReference type="Pfam" id="PF01137"/>
    </source>
</evidence>
<organism evidence="3 4">
    <name type="scientific">Euroglyphus maynei</name>
    <name type="common">Mayne's house dust mite</name>
    <dbReference type="NCBI Taxonomy" id="6958"/>
    <lineage>
        <taxon>Eukaryota</taxon>
        <taxon>Metazoa</taxon>
        <taxon>Ecdysozoa</taxon>
        <taxon>Arthropoda</taxon>
        <taxon>Chelicerata</taxon>
        <taxon>Arachnida</taxon>
        <taxon>Acari</taxon>
        <taxon>Acariformes</taxon>
        <taxon>Sarcoptiformes</taxon>
        <taxon>Astigmata</taxon>
        <taxon>Psoroptidia</taxon>
        <taxon>Analgoidea</taxon>
        <taxon>Pyroglyphidae</taxon>
        <taxon>Pyroglyphinae</taxon>
        <taxon>Euroglyphus</taxon>
    </lineage>
</organism>
<dbReference type="GO" id="GO:0003963">
    <property type="term" value="F:RNA-3'-phosphate cyclase activity"/>
    <property type="evidence" value="ECO:0007669"/>
    <property type="project" value="TreeGrafter"/>
</dbReference>
<reference evidence="3 4" key="1">
    <citation type="submission" date="2017-03" db="EMBL/GenBank/DDBJ databases">
        <title>Genome Survey of Euroglyphus maynei.</title>
        <authorList>
            <person name="Arlian L.G."/>
            <person name="Morgan M.S."/>
            <person name="Rider S.D."/>
        </authorList>
    </citation>
    <scope>NUCLEOTIDE SEQUENCE [LARGE SCALE GENOMIC DNA]</scope>
    <source>
        <strain evidence="3">Arlian Lab</strain>
        <tissue evidence="3">Whole body</tissue>
    </source>
</reference>
<sequence>MDRKYHQIDGSHLEGGGQILRIATVLSSLLNIPIEVNNIRAGRPKPGLAAQHLHGLWMARDITNAELLNAEIGSTSIRYRP</sequence>
<dbReference type="Gene3D" id="3.65.10.20">
    <property type="entry name" value="RNA 3'-terminal phosphate cyclase domain"/>
    <property type="match status" value="1"/>
</dbReference>
<evidence type="ECO:0000313" key="4">
    <source>
        <dbReference type="Proteomes" id="UP000194236"/>
    </source>
</evidence>
<protein>
    <recommendedName>
        <fullName evidence="1">RNA 3'-terminal phosphate cyclase</fullName>
    </recommendedName>
</protein>
<dbReference type="EMBL" id="MUJZ01066124">
    <property type="protein sequence ID" value="OTF70368.1"/>
    <property type="molecule type" value="Genomic_DNA"/>
</dbReference>
<dbReference type="OrthoDB" id="25029at2759"/>
<dbReference type="SUPFAM" id="SSF55205">
    <property type="entry name" value="EPT/RTPC-like"/>
    <property type="match status" value="1"/>
</dbReference>
<gene>
    <name evidence="3" type="ORF">BLA29_015297</name>
</gene>
<dbReference type="Proteomes" id="UP000194236">
    <property type="component" value="Unassembled WGS sequence"/>
</dbReference>
<dbReference type="InterPro" id="IPR023797">
    <property type="entry name" value="RNA3'_phos_cyclase_dom"/>
</dbReference>
<dbReference type="GO" id="GO:0005634">
    <property type="term" value="C:nucleus"/>
    <property type="evidence" value="ECO:0007669"/>
    <property type="project" value="TreeGrafter"/>
</dbReference>
<dbReference type="InterPro" id="IPR000228">
    <property type="entry name" value="RNA3'_term_phos_cyc"/>
</dbReference>
<feature type="domain" description="RNA 3'-terminal phosphate cyclase" evidence="2">
    <location>
        <begin position="13"/>
        <end position="81"/>
    </location>
</feature>
<name>A0A1Y3AR86_EURMA</name>
<dbReference type="PANTHER" id="PTHR11096:SF0">
    <property type="entry name" value="RNA 3'-TERMINAL PHOSPHATE CYCLASE"/>
    <property type="match status" value="1"/>
</dbReference>
<evidence type="ECO:0000313" key="3">
    <source>
        <dbReference type="EMBL" id="OTF70368.1"/>
    </source>
</evidence>
<accession>A0A1Y3AR86</accession>
<dbReference type="InterPro" id="IPR037136">
    <property type="entry name" value="RNA3'_phos_cyclase_dom_sf"/>
</dbReference>
<proteinExistence type="predicted"/>
<dbReference type="Pfam" id="PF01137">
    <property type="entry name" value="RTC"/>
    <property type="match status" value="1"/>
</dbReference>
<dbReference type="GO" id="GO:0006396">
    <property type="term" value="P:RNA processing"/>
    <property type="evidence" value="ECO:0007669"/>
    <property type="project" value="InterPro"/>
</dbReference>
<comment type="caution">
    <text evidence="3">The sequence shown here is derived from an EMBL/GenBank/DDBJ whole genome shotgun (WGS) entry which is preliminary data.</text>
</comment>
<evidence type="ECO:0000256" key="1">
    <source>
        <dbReference type="ARBA" id="ARBA00021428"/>
    </source>
</evidence>
<feature type="non-terminal residue" evidence="3">
    <location>
        <position position="81"/>
    </location>
</feature>
<keyword evidence="4" id="KW-1185">Reference proteome</keyword>